<protein>
    <recommendedName>
        <fullName evidence="4">Polyamine aminopropyltransferase</fullName>
    </recommendedName>
    <alternativeName>
        <fullName evidence="4">Putrescine aminopropyltransferase</fullName>
        <shortName evidence="4">PAPT</shortName>
    </alternativeName>
    <alternativeName>
        <fullName evidence="4">Spermidine synthase</fullName>
        <shortName evidence="4">SPDS</shortName>
        <shortName evidence="4">SPDSY</shortName>
        <ecNumber evidence="4">2.5.1.16</ecNumber>
    </alternativeName>
</protein>
<comment type="pathway">
    <text evidence="4">Amine and polyamine biosynthesis; spermidine biosynthesis; spermidine from putrescine: step 1/1.</text>
</comment>
<evidence type="ECO:0000313" key="7">
    <source>
        <dbReference type="EMBL" id="QLH06228.1"/>
    </source>
</evidence>
<dbReference type="PANTHER" id="PTHR43317">
    <property type="entry name" value="THERMOSPERMINE SYNTHASE ACAULIS5"/>
    <property type="match status" value="1"/>
</dbReference>
<comment type="subunit">
    <text evidence="4">Homodimer or homotetramer.</text>
</comment>
<feature type="transmembrane region" description="Helical" evidence="4">
    <location>
        <begin position="532"/>
        <end position="550"/>
    </location>
</feature>
<feature type="transmembrane region" description="Helical" evidence="4">
    <location>
        <begin position="114"/>
        <end position="134"/>
    </location>
</feature>
<dbReference type="CDD" id="cd02440">
    <property type="entry name" value="AdoMet_MTases"/>
    <property type="match status" value="1"/>
</dbReference>
<dbReference type="Proteomes" id="UP000509478">
    <property type="component" value="Chromosome"/>
</dbReference>
<dbReference type="PANTHER" id="PTHR43317:SF1">
    <property type="entry name" value="THERMOSPERMINE SYNTHASE ACAULIS5"/>
    <property type="match status" value="1"/>
</dbReference>
<dbReference type="Pfam" id="PF01564">
    <property type="entry name" value="Spermine_synth"/>
    <property type="match status" value="1"/>
</dbReference>
<dbReference type="NCBIfam" id="NF037959">
    <property type="entry name" value="MFS_SpdSyn"/>
    <property type="match status" value="1"/>
</dbReference>
<dbReference type="KEGG" id="nue:C5F50_03410"/>
<evidence type="ECO:0000256" key="5">
    <source>
        <dbReference type="PROSITE-ProRule" id="PRU00354"/>
    </source>
</evidence>
<dbReference type="HAMAP" id="MF_00198">
    <property type="entry name" value="Spermidine_synth"/>
    <property type="match status" value="1"/>
</dbReference>
<dbReference type="EC" id="2.5.1.16" evidence="4"/>
<organism evidence="7 8">
    <name type="scientific">Nitrosopumilus ureiphilus</name>
    <dbReference type="NCBI Taxonomy" id="1470067"/>
    <lineage>
        <taxon>Archaea</taxon>
        <taxon>Nitrososphaerota</taxon>
        <taxon>Nitrososphaeria</taxon>
        <taxon>Nitrosopumilales</taxon>
        <taxon>Nitrosopumilaceae</taxon>
        <taxon>Nitrosopumilus</taxon>
    </lineage>
</organism>
<dbReference type="Gene3D" id="3.40.50.150">
    <property type="entry name" value="Vaccinia Virus protein VP39"/>
    <property type="match status" value="1"/>
</dbReference>
<feature type="domain" description="PABS" evidence="6">
    <location>
        <begin position="213"/>
        <end position="449"/>
    </location>
</feature>
<feature type="transmembrane region" description="Helical" evidence="4">
    <location>
        <begin position="182"/>
        <end position="200"/>
    </location>
</feature>
<evidence type="ECO:0000256" key="1">
    <source>
        <dbReference type="ARBA" id="ARBA00007867"/>
    </source>
</evidence>
<comment type="catalytic activity">
    <reaction evidence="4">
        <text>S-adenosyl 3-(methylsulfanyl)propylamine + putrescine = S-methyl-5'-thioadenosine + spermidine + H(+)</text>
        <dbReference type="Rhea" id="RHEA:12721"/>
        <dbReference type="ChEBI" id="CHEBI:15378"/>
        <dbReference type="ChEBI" id="CHEBI:17509"/>
        <dbReference type="ChEBI" id="CHEBI:57443"/>
        <dbReference type="ChEBI" id="CHEBI:57834"/>
        <dbReference type="ChEBI" id="CHEBI:326268"/>
        <dbReference type="EC" id="2.5.1.16"/>
    </reaction>
</comment>
<comment type="similarity">
    <text evidence="1 4">Belongs to the spermidine/spermine synthase family.</text>
</comment>
<keyword evidence="3 4" id="KW-0620">Polyamine biosynthesis</keyword>
<evidence type="ECO:0000256" key="3">
    <source>
        <dbReference type="ARBA" id="ARBA00023115"/>
    </source>
</evidence>
<dbReference type="EMBL" id="CP026995">
    <property type="protein sequence ID" value="QLH06228.1"/>
    <property type="molecule type" value="Genomic_DNA"/>
</dbReference>
<comment type="caution">
    <text evidence="4">Lacks conserved residue(s) required for the propagation of feature annotation.</text>
</comment>
<dbReference type="SUPFAM" id="SSF53335">
    <property type="entry name" value="S-adenosyl-L-methionine-dependent methyltransferases"/>
    <property type="match status" value="1"/>
</dbReference>
<feature type="transmembrane region" description="Helical" evidence="4">
    <location>
        <begin position="46"/>
        <end position="68"/>
    </location>
</feature>
<keyword evidence="8" id="KW-1185">Reference proteome</keyword>
<dbReference type="GO" id="GO:0010487">
    <property type="term" value="F:thermospermine synthase activity"/>
    <property type="evidence" value="ECO:0007669"/>
    <property type="project" value="UniProtKB-ARBA"/>
</dbReference>
<evidence type="ECO:0000313" key="8">
    <source>
        <dbReference type="Proteomes" id="UP000509478"/>
    </source>
</evidence>
<gene>
    <name evidence="4" type="primary">speE</name>
    <name evidence="7" type="ORF">C5F50_03410</name>
</gene>
<evidence type="ECO:0000256" key="4">
    <source>
        <dbReference type="HAMAP-Rule" id="MF_00198"/>
    </source>
</evidence>
<reference evidence="7 8" key="1">
    <citation type="submission" date="2018-02" db="EMBL/GenBank/DDBJ databases">
        <title>Complete genome of Nitrosopumilus ureaphilus PS0.</title>
        <authorList>
            <person name="Qin W."/>
            <person name="Zheng Y."/>
            <person name="Stahl D.A."/>
        </authorList>
    </citation>
    <scope>NUCLEOTIDE SEQUENCE [LARGE SCALE GENOMIC DNA]</scope>
    <source>
        <strain evidence="7 8">PS0</strain>
    </source>
</reference>
<comment type="subcellular location">
    <subcellularLocation>
        <location evidence="4">Cell membrane</location>
        <topology evidence="4">Multi-pass membrane protein</topology>
    </subcellularLocation>
</comment>
<evidence type="ECO:0000256" key="2">
    <source>
        <dbReference type="ARBA" id="ARBA00022679"/>
    </source>
</evidence>
<feature type="binding site" evidence="4">
    <location>
        <position position="374"/>
    </location>
    <ligand>
        <name>S-methyl-5'-thioadenosine</name>
        <dbReference type="ChEBI" id="CHEBI:17509"/>
    </ligand>
</feature>
<keyword evidence="4" id="KW-1003">Cell membrane</keyword>
<dbReference type="GO" id="GO:0004766">
    <property type="term" value="F:spermidine synthase activity"/>
    <property type="evidence" value="ECO:0007669"/>
    <property type="project" value="UniProtKB-UniRule"/>
</dbReference>
<keyword evidence="4" id="KW-1133">Transmembrane helix</keyword>
<dbReference type="UniPathway" id="UPA00248">
    <property type="reaction ID" value="UER00314"/>
</dbReference>
<evidence type="ECO:0000259" key="6">
    <source>
        <dbReference type="PROSITE" id="PS51006"/>
    </source>
</evidence>
<dbReference type="InterPro" id="IPR001045">
    <property type="entry name" value="Spermi_synthase"/>
</dbReference>
<keyword evidence="2 4" id="KW-0808">Transferase</keyword>
<proteinExistence type="inferred from homology"/>
<feature type="transmembrane region" description="Helical" evidence="4">
    <location>
        <begin position="207"/>
        <end position="227"/>
    </location>
</feature>
<feature type="binding site" evidence="4">
    <location>
        <position position="321"/>
    </location>
    <ligand>
        <name>S-methyl-5'-thioadenosine</name>
        <dbReference type="ChEBI" id="CHEBI:17509"/>
    </ligand>
</feature>
<dbReference type="InterPro" id="IPR029063">
    <property type="entry name" value="SAM-dependent_MTases_sf"/>
</dbReference>
<feature type="transmembrane region" description="Helical" evidence="4">
    <location>
        <begin position="155"/>
        <end position="176"/>
    </location>
</feature>
<dbReference type="PROSITE" id="PS51006">
    <property type="entry name" value="PABS_2"/>
    <property type="match status" value="1"/>
</dbReference>
<dbReference type="InterPro" id="IPR030374">
    <property type="entry name" value="PABS"/>
</dbReference>
<feature type="transmembrane region" description="Helical" evidence="4">
    <location>
        <begin position="12"/>
        <end position="34"/>
    </location>
</feature>
<feature type="binding site" evidence="4">
    <location>
        <begin position="348"/>
        <end position="349"/>
    </location>
    <ligand>
        <name>S-methyl-5'-thioadenosine</name>
        <dbReference type="ChEBI" id="CHEBI:17509"/>
    </ligand>
</feature>
<feature type="transmembrane region" description="Helical" evidence="4">
    <location>
        <begin position="80"/>
        <end position="102"/>
    </location>
</feature>
<name>A0A7D5M7D2_9ARCH</name>
<keyword evidence="4" id="KW-0472">Membrane</keyword>
<accession>A0A7D5M7D2</accession>
<comment type="function">
    <text evidence="4">Catalyzes the irreversible transfer of a propylamine group from the amino donor S-adenosylmethioninamine (decarboxy-AdoMet) to putrescine (1,4-diaminobutane) to yield spermidine.</text>
</comment>
<dbReference type="AlphaFoldDB" id="A0A7D5M7D2"/>
<feature type="active site" description="Proton acceptor" evidence="4 5">
    <location>
        <position position="366"/>
    </location>
</feature>
<dbReference type="GO" id="GO:0005886">
    <property type="term" value="C:plasma membrane"/>
    <property type="evidence" value="ECO:0007669"/>
    <property type="project" value="UniProtKB-SubCell"/>
</dbReference>
<keyword evidence="4" id="KW-0812">Transmembrane</keyword>
<dbReference type="GO" id="GO:0008295">
    <property type="term" value="P:spermidine biosynthetic process"/>
    <property type="evidence" value="ECO:0007669"/>
    <property type="project" value="UniProtKB-UniRule"/>
</dbReference>
<sequence length="559" mass="62359">MNLKQLNIFHGKFFHLCLLAFGSGAIVMSMELIISRVLTPVFGSSTYTWGSLIGLILTGLSLGYFLGGKISDRDPTFRKICSVVFTAGLYIVFVPFIAPAILGFTLNDLPQNQFSSLFATFALVFFPTTLLGFVSPYVIKLGTVTLRQVGNVSGTLYSISTVGSIFGTFLTIFVLIPTLEVRIVLFGLGITLMIVSLLGLKNLPKILTIAVILILFTPSSSIVTGLMPHTGTVIVETETEYSHLDVVDSDNKRTLYLNGMRHSQMDKDNPNDLTLTYTKYFHLGQLFNSSLEKILFVGGGGFSGPKNFLDTYPNSFIDVVEIDSQVIDVAKTYFSLKDNSRLQIFNEDARTFLMNSDDKYDLIILDAFATDYVPFHLLTQEYFQILQDHLQPDGVVVSNMIGSLEGDTSNLPSSVYKTMTSLFPTVYVFTTAENNLNIVQNLIFVAINNNEQLTRVELENLSIQNNANNLLADTKYLENYHMSGMRTDSIPILTDNFSPVEIMINPVTSQPFFDEDSIFSQDESRIWFSESTSVKIGLLIAVVFTWLVFFKSTWKNTLN</sequence>
<keyword evidence="4" id="KW-0745">Spermidine biosynthesis</keyword>